<evidence type="ECO:0000256" key="1">
    <source>
        <dbReference type="SAM" id="MobiDB-lite"/>
    </source>
</evidence>
<dbReference type="EMBL" id="BAAATJ010000010">
    <property type="protein sequence ID" value="GAA2398612.1"/>
    <property type="molecule type" value="Genomic_DNA"/>
</dbReference>
<gene>
    <name evidence="2" type="ORF">GCM10010420_26030</name>
</gene>
<protein>
    <submittedName>
        <fullName evidence="2">Uncharacterized protein</fullName>
    </submittedName>
</protein>
<evidence type="ECO:0000313" key="2">
    <source>
        <dbReference type="EMBL" id="GAA2398612.1"/>
    </source>
</evidence>
<reference evidence="3" key="1">
    <citation type="journal article" date="2019" name="Int. J. Syst. Evol. Microbiol.">
        <title>The Global Catalogue of Microorganisms (GCM) 10K type strain sequencing project: providing services to taxonomists for standard genome sequencing and annotation.</title>
        <authorList>
            <consortium name="The Broad Institute Genomics Platform"/>
            <consortium name="The Broad Institute Genome Sequencing Center for Infectious Disease"/>
            <person name="Wu L."/>
            <person name="Ma J."/>
        </authorList>
    </citation>
    <scope>NUCLEOTIDE SEQUENCE [LARGE SCALE GENOMIC DNA]</scope>
    <source>
        <strain evidence="3">JCM 6921</strain>
    </source>
</reference>
<name>A0ABP5VB72_9ACTN</name>
<sequence>METIGAYAPRAAGETRGEALDGPLAPFPRDSATRTHRYSGPHPAPCSSALRPERGPAVVPPSAGRNRPLPRLEQRSPSARAARPARRPSR</sequence>
<proteinExistence type="predicted"/>
<evidence type="ECO:0000313" key="3">
    <source>
        <dbReference type="Proteomes" id="UP001500058"/>
    </source>
</evidence>
<accession>A0ABP5VB72</accession>
<feature type="region of interest" description="Disordered" evidence="1">
    <location>
        <begin position="1"/>
        <end position="90"/>
    </location>
</feature>
<organism evidence="2 3">
    <name type="scientific">Streptomyces glaucosporus</name>
    <dbReference type="NCBI Taxonomy" id="284044"/>
    <lineage>
        <taxon>Bacteria</taxon>
        <taxon>Bacillati</taxon>
        <taxon>Actinomycetota</taxon>
        <taxon>Actinomycetes</taxon>
        <taxon>Kitasatosporales</taxon>
        <taxon>Streptomycetaceae</taxon>
        <taxon>Streptomyces</taxon>
    </lineage>
</organism>
<dbReference type="Proteomes" id="UP001500058">
    <property type="component" value="Unassembled WGS sequence"/>
</dbReference>
<comment type="caution">
    <text evidence="2">The sequence shown here is derived from an EMBL/GenBank/DDBJ whole genome shotgun (WGS) entry which is preliminary data.</text>
</comment>
<keyword evidence="3" id="KW-1185">Reference proteome</keyword>